<feature type="transmembrane region" description="Helical" evidence="1">
    <location>
        <begin position="247"/>
        <end position="267"/>
    </location>
</feature>
<feature type="transmembrane region" description="Helical" evidence="1">
    <location>
        <begin position="132"/>
        <end position="155"/>
    </location>
</feature>
<keyword evidence="1" id="KW-0812">Transmembrane</keyword>
<feature type="transmembrane region" description="Helical" evidence="1">
    <location>
        <begin position="221"/>
        <end position="240"/>
    </location>
</feature>
<feature type="transmembrane region" description="Helical" evidence="1">
    <location>
        <begin position="64"/>
        <end position="89"/>
    </location>
</feature>
<dbReference type="AlphaFoldDB" id="A0A0Q9YCZ6"/>
<keyword evidence="1" id="KW-0472">Membrane</keyword>
<dbReference type="Pfam" id="PF04892">
    <property type="entry name" value="VanZ"/>
    <property type="match status" value="1"/>
</dbReference>
<feature type="transmembrane region" description="Helical" evidence="1">
    <location>
        <begin position="273"/>
        <end position="290"/>
    </location>
</feature>
<evidence type="ECO:0000313" key="3">
    <source>
        <dbReference type="EMBL" id="KRG18427.1"/>
    </source>
</evidence>
<dbReference type="InterPro" id="IPR006976">
    <property type="entry name" value="VanZ-like"/>
</dbReference>
<name>A0A0Q9YCZ6_9GAMM</name>
<evidence type="ECO:0000256" key="1">
    <source>
        <dbReference type="SAM" id="Phobius"/>
    </source>
</evidence>
<dbReference type="EMBL" id="LKHV01000007">
    <property type="protein sequence ID" value="KRG18427.1"/>
    <property type="molecule type" value="Genomic_DNA"/>
</dbReference>
<evidence type="ECO:0000259" key="2">
    <source>
        <dbReference type="Pfam" id="PF04892"/>
    </source>
</evidence>
<keyword evidence="1" id="KW-1133">Transmembrane helix</keyword>
<feature type="transmembrane region" description="Helical" evidence="1">
    <location>
        <begin position="101"/>
        <end position="120"/>
    </location>
</feature>
<dbReference type="STRING" id="437022.CC99x_01639"/>
<feature type="transmembrane region" description="Helical" evidence="1">
    <location>
        <begin position="24"/>
        <end position="44"/>
    </location>
</feature>
<proteinExistence type="predicted"/>
<feature type="domain" description="VanZ-like" evidence="2">
    <location>
        <begin position="39"/>
        <end position="148"/>
    </location>
</feature>
<reference evidence="3" key="1">
    <citation type="submission" date="2015-09" db="EMBL/GenBank/DDBJ databases">
        <title>Draft Genome Sequences of Two Novel Amoeba-resistant Intranuclear Bacteria, Candidatus Berkiella cookevillensis and Candidatus Berkiella aquae.</title>
        <authorList>
            <person name="Mehari Y.T."/>
            <person name="Arivett B.A."/>
            <person name="Farone A.L."/>
            <person name="Gunderson J.H."/>
            <person name="Farone M.B."/>
        </authorList>
    </citation>
    <scope>NUCLEOTIDE SEQUENCE [LARGE SCALE GENOMIC DNA]</scope>
    <source>
        <strain evidence="3">CC99</strain>
    </source>
</reference>
<protein>
    <submittedName>
        <fullName evidence="3">VanZ like family protein</fullName>
    </submittedName>
</protein>
<gene>
    <name evidence="3" type="ORF">CC99x_01639</name>
</gene>
<feature type="transmembrane region" description="Helical" evidence="1">
    <location>
        <begin position="167"/>
        <end position="189"/>
    </location>
</feature>
<comment type="caution">
    <text evidence="3">The sequence shown here is derived from an EMBL/GenBank/DDBJ whole genome shotgun (WGS) entry which is preliminary data.</text>
</comment>
<accession>A0A0Q9YCZ6</accession>
<organism evidence="3">
    <name type="scientific">Candidatus Berkiella cookevillensis</name>
    <dbReference type="NCBI Taxonomy" id="437022"/>
    <lineage>
        <taxon>Bacteria</taxon>
        <taxon>Pseudomonadati</taxon>
        <taxon>Pseudomonadota</taxon>
        <taxon>Gammaproteobacteria</taxon>
        <taxon>Candidatus Berkiellales</taxon>
        <taxon>Candidatus Berkiellaceae</taxon>
        <taxon>Candidatus Berkiella</taxon>
    </lineage>
</organism>
<sequence length="305" mass="35475">MQLSNAFSNLCHRSQHTKKLAKQLFVTGVFMYTAFIIFVSIIPLEDWQAPQKPFPYALLYGWQHRVFLFDIVQNLLLYIPLGFLITLIYHLENKSALRCMLASFLFALLLCTCMEIVQIYNPIRVSSLLDIALNASSGLIGSLIGFIFIATFSFWESQFRLTVKIDYPSRLLQAFAFAFMIIGVLYHLYPYVPTLHPSHLKSAIKPIREVVHHWSLFESYIFYKYALQGMFLYIISIPLLQPNRRLFILLLLITGVLLLKVTMITRYLTLESILGLIASLIVMECLIRMSKMNWIRRTRQSTQRL</sequence>